<organism evidence="2 3">
    <name type="scientific">Enteractinococcus coprophilus</name>
    <dbReference type="NCBI Taxonomy" id="1027633"/>
    <lineage>
        <taxon>Bacteria</taxon>
        <taxon>Bacillati</taxon>
        <taxon>Actinomycetota</taxon>
        <taxon>Actinomycetes</taxon>
        <taxon>Micrococcales</taxon>
        <taxon>Micrococcaceae</taxon>
    </lineage>
</organism>
<name>A0A543A016_9MICC</name>
<accession>A0A543A016</accession>
<proteinExistence type="predicted"/>
<evidence type="ECO:0000313" key="3">
    <source>
        <dbReference type="Proteomes" id="UP000319746"/>
    </source>
</evidence>
<keyword evidence="3" id="KW-1185">Reference proteome</keyword>
<sequence length="207" mass="23189">MKGMNTISTLIRENIQQLSGGRIASVVEIDGEPVRLIASSRRRKTISASVRDGMIQLSVPMNMKDAEIITSARSLIDKIKARQRRSNRFQSNPELFDRAVHLARVWLNAEVHPTSVVWSDRQTTMWGSCTATTGAIRISTMLRGMPQWVIDGVLVHELAHLKYSGHGQEFQAFTRRYPRMAEADAFLDGVAFAQQRGEGASFPNAYD</sequence>
<protein>
    <recommendedName>
        <fullName evidence="1">YgjP-like metallopeptidase domain-containing protein</fullName>
    </recommendedName>
</protein>
<dbReference type="AlphaFoldDB" id="A0A543A016"/>
<dbReference type="OrthoDB" id="9811177at2"/>
<dbReference type="EMBL" id="VFOU01000004">
    <property type="protein sequence ID" value="TQL65928.1"/>
    <property type="molecule type" value="Genomic_DNA"/>
</dbReference>
<feature type="domain" description="YgjP-like metallopeptidase" evidence="1">
    <location>
        <begin position="111"/>
        <end position="185"/>
    </location>
</feature>
<evidence type="ECO:0000313" key="2">
    <source>
        <dbReference type="EMBL" id="TQL65928.1"/>
    </source>
</evidence>
<dbReference type="PANTHER" id="PTHR30399:SF1">
    <property type="entry name" value="UTP PYROPHOSPHATASE"/>
    <property type="match status" value="1"/>
</dbReference>
<dbReference type="InterPro" id="IPR002725">
    <property type="entry name" value="YgjP-like_metallopeptidase"/>
</dbReference>
<dbReference type="Gene3D" id="3.30.2010.10">
    <property type="entry name" value="Metalloproteases ('zincins'), catalytic domain"/>
    <property type="match status" value="1"/>
</dbReference>
<dbReference type="CDD" id="cd07344">
    <property type="entry name" value="M48_yhfN_like"/>
    <property type="match status" value="1"/>
</dbReference>
<dbReference type="Proteomes" id="UP000319746">
    <property type="component" value="Unassembled WGS sequence"/>
</dbReference>
<reference evidence="2 3" key="1">
    <citation type="submission" date="2019-06" db="EMBL/GenBank/DDBJ databases">
        <title>Sequencing the genomes of 1000 actinobacteria strains.</title>
        <authorList>
            <person name="Klenk H.-P."/>
        </authorList>
    </citation>
    <scope>NUCLEOTIDE SEQUENCE [LARGE SCALE GENOMIC DNA]</scope>
    <source>
        <strain evidence="2 3">DSM 24083</strain>
    </source>
</reference>
<gene>
    <name evidence="2" type="ORF">FB556_2405</name>
</gene>
<comment type="caution">
    <text evidence="2">The sequence shown here is derived from an EMBL/GenBank/DDBJ whole genome shotgun (WGS) entry which is preliminary data.</text>
</comment>
<evidence type="ECO:0000259" key="1">
    <source>
        <dbReference type="Pfam" id="PF01863"/>
    </source>
</evidence>
<dbReference type="Pfam" id="PF01863">
    <property type="entry name" value="YgjP-like"/>
    <property type="match status" value="1"/>
</dbReference>
<dbReference type="InterPro" id="IPR053136">
    <property type="entry name" value="UTP_pyrophosphatase-like"/>
</dbReference>
<dbReference type="PANTHER" id="PTHR30399">
    <property type="entry name" value="UNCHARACTERIZED PROTEIN YGJP"/>
    <property type="match status" value="1"/>
</dbReference>